<dbReference type="OrthoDB" id="414730at2759"/>
<proteinExistence type="predicted"/>
<evidence type="ECO:0000313" key="1">
    <source>
        <dbReference type="EMBL" id="GBP28593.1"/>
    </source>
</evidence>
<name>A0A4C1UQ54_EUMVA</name>
<dbReference type="AlphaFoldDB" id="A0A4C1UQ54"/>
<sequence length="392" mass="44737">MSYDILLWGDAADVHRIFVLQKRVLWAIYKLEPRVSLRTTRKKISAVYNHLQRQRSHQNVTALLKRNMLLPSKSVVSLRPEALRGRREQVLCAPDRNFTQKLCVQALCSQSVDHVLIIQTNNNNSNVLRRCCLDEISLLLSAATISSTKLSWRVLALSEKTTPRLSNVVSSCLGGGEGADSRTEKSGLFATMRLVWVRVKSGLTGLFILGAYAPDMTKPFEQREELWSDIRDILGNYRSLDNEYVVLDVIVTGYWFTDYEKMVYCRLSVYLEGYESLFEGIACRAALLHRAKKYTLLRMLKFLTIRHRLHRADGDMCFDPRHLSGISPDNIRKSERRSSKQNDSLHSGAIGVFCESTRGSKWMKVTWQSSVNRADGRLLHMLGAPSFDVVNY</sequence>
<dbReference type="Proteomes" id="UP000299102">
    <property type="component" value="Unassembled WGS sequence"/>
</dbReference>
<reference evidence="1 2" key="1">
    <citation type="journal article" date="2019" name="Commun. Biol.">
        <title>The bagworm genome reveals a unique fibroin gene that provides high tensile strength.</title>
        <authorList>
            <person name="Kono N."/>
            <person name="Nakamura H."/>
            <person name="Ohtoshi R."/>
            <person name="Tomita M."/>
            <person name="Numata K."/>
            <person name="Arakawa K."/>
        </authorList>
    </citation>
    <scope>NUCLEOTIDE SEQUENCE [LARGE SCALE GENOMIC DNA]</scope>
</reference>
<dbReference type="EMBL" id="BGZK01000209">
    <property type="protein sequence ID" value="GBP28593.1"/>
    <property type="molecule type" value="Genomic_DNA"/>
</dbReference>
<evidence type="ECO:0000313" key="2">
    <source>
        <dbReference type="Proteomes" id="UP000299102"/>
    </source>
</evidence>
<accession>A0A4C1UQ54</accession>
<keyword evidence="2" id="KW-1185">Reference proteome</keyword>
<comment type="caution">
    <text evidence="1">The sequence shown here is derived from an EMBL/GenBank/DDBJ whole genome shotgun (WGS) entry which is preliminary data.</text>
</comment>
<gene>
    <name evidence="1" type="ORF">EVAR_85792_1</name>
</gene>
<organism evidence="1 2">
    <name type="scientific">Eumeta variegata</name>
    <name type="common">Bagworm moth</name>
    <name type="synonym">Eumeta japonica</name>
    <dbReference type="NCBI Taxonomy" id="151549"/>
    <lineage>
        <taxon>Eukaryota</taxon>
        <taxon>Metazoa</taxon>
        <taxon>Ecdysozoa</taxon>
        <taxon>Arthropoda</taxon>
        <taxon>Hexapoda</taxon>
        <taxon>Insecta</taxon>
        <taxon>Pterygota</taxon>
        <taxon>Neoptera</taxon>
        <taxon>Endopterygota</taxon>
        <taxon>Lepidoptera</taxon>
        <taxon>Glossata</taxon>
        <taxon>Ditrysia</taxon>
        <taxon>Tineoidea</taxon>
        <taxon>Psychidae</taxon>
        <taxon>Oiketicinae</taxon>
        <taxon>Eumeta</taxon>
    </lineage>
</organism>
<protein>
    <submittedName>
        <fullName evidence="1">Uncharacterized protein</fullName>
    </submittedName>
</protein>